<dbReference type="GO" id="GO:0005634">
    <property type="term" value="C:nucleus"/>
    <property type="evidence" value="ECO:0000318"/>
    <property type="project" value="GO_Central"/>
</dbReference>
<feature type="domain" description="LOB" evidence="5">
    <location>
        <begin position="29"/>
        <end position="130"/>
    </location>
</feature>
<comment type="subcellular location">
    <subcellularLocation>
        <location evidence="1">Nucleus</location>
    </subcellularLocation>
</comment>
<reference evidence="7" key="1">
    <citation type="journal article" date="2017" name="Cell">
        <title>Insights into land plant evolution garnered from the Marchantia polymorpha genome.</title>
        <authorList>
            <person name="Bowman J.L."/>
            <person name="Kohchi T."/>
            <person name="Yamato K.T."/>
            <person name="Jenkins J."/>
            <person name="Shu S."/>
            <person name="Ishizaki K."/>
            <person name="Yamaoka S."/>
            <person name="Nishihama R."/>
            <person name="Nakamura Y."/>
            <person name="Berger F."/>
            <person name="Adam C."/>
            <person name="Aki S.S."/>
            <person name="Althoff F."/>
            <person name="Araki T."/>
            <person name="Arteaga-Vazquez M.A."/>
            <person name="Balasubrmanian S."/>
            <person name="Barry K."/>
            <person name="Bauer D."/>
            <person name="Boehm C.R."/>
            <person name="Briginshaw L."/>
            <person name="Caballero-Perez J."/>
            <person name="Catarino B."/>
            <person name="Chen F."/>
            <person name="Chiyoda S."/>
            <person name="Chovatia M."/>
            <person name="Davies K.M."/>
            <person name="Delmans M."/>
            <person name="Demura T."/>
            <person name="Dierschke T."/>
            <person name="Dolan L."/>
            <person name="Dorantes-Acosta A.E."/>
            <person name="Eklund D.M."/>
            <person name="Florent S.N."/>
            <person name="Flores-Sandoval E."/>
            <person name="Fujiyama A."/>
            <person name="Fukuzawa H."/>
            <person name="Galik B."/>
            <person name="Grimanelli D."/>
            <person name="Grimwood J."/>
            <person name="Grossniklaus U."/>
            <person name="Hamada T."/>
            <person name="Haseloff J."/>
            <person name="Hetherington A.J."/>
            <person name="Higo A."/>
            <person name="Hirakawa Y."/>
            <person name="Hundley H.N."/>
            <person name="Ikeda Y."/>
            <person name="Inoue K."/>
            <person name="Inoue S.I."/>
            <person name="Ishida S."/>
            <person name="Jia Q."/>
            <person name="Kakita M."/>
            <person name="Kanazawa T."/>
            <person name="Kawai Y."/>
            <person name="Kawashima T."/>
            <person name="Kennedy M."/>
            <person name="Kinose K."/>
            <person name="Kinoshita T."/>
            <person name="Kohara Y."/>
            <person name="Koide E."/>
            <person name="Komatsu K."/>
            <person name="Kopischke S."/>
            <person name="Kubo M."/>
            <person name="Kyozuka J."/>
            <person name="Lagercrantz U."/>
            <person name="Lin S.S."/>
            <person name="Lindquist E."/>
            <person name="Lipzen A.M."/>
            <person name="Lu C.W."/>
            <person name="De Luna E."/>
            <person name="Martienssen R.A."/>
            <person name="Minamino N."/>
            <person name="Mizutani M."/>
            <person name="Mizutani M."/>
            <person name="Mochizuki N."/>
            <person name="Monte I."/>
            <person name="Mosher R."/>
            <person name="Nagasaki H."/>
            <person name="Nakagami H."/>
            <person name="Naramoto S."/>
            <person name="Nishitani K."/>
            <person name="Ohtani M."/>
            <person name="Okamoto T."/>
            <person name="Okumura M."/>
            <person name="Phillips J."/>
            <person name="Pollak B."/>
            <person name="Reinders A."/>
            <person name="Rovekamp M."/>
            <person name="Sano R."/>
            <person name="Sawa S."/>
            <person name="Schmid M.W."/>
            <person name="Shirakawa M."/>
            <person name="Solano R."/>
            <person name="Spunde A."/>
            <person name="Suetsugu N."/>
            <person name="Sugano S."/>
            <person name="Sugiyama A."/>
            <person name="Sun R."/>
            <person name="Suzuki Y."/>
            <person name="Takenaka M."/>
            <person name="Takezawa D."/>
            <person name="Tomogane H."/>
            <person name="Tsuzuki M."/>
            <person name="Ueda T."/>
            <person name="Umeda M."/>
            <person name="Ward J.M."/>
            <person name="Watanabe Y."/>
            <person name="Yazaki K."/>
            <person name="Yokoyama R."/>
            <person name="Yoshitake Y."/>
            <person name="Yotsui I."/>
            <person name="Zachgo S."/>
            <person name="Schmutz J."/>
        </authorList>
    </citation>
    <scope>NUCLEOTIDE SEQUENCE [LARGE SCALE GENOMIC DNA]</scope>
    <source>
        <strain evidence="7">Tak-1</strain>
    </source>
</reference>
<accession>A0A2R6W4U4</accession>
<dbReference type="GO" id="GO:0006355">
    <property type="term" value="P:regulation of DNA-templated transcription"/>
    <property type="evidence" value="ECO:0000318"/>
    <property type="project" value="GO_Central"/>
</dbReference>
<proteinExistence type="inferred from homology"/>
<sequence>MNRLEPNQVMGSNHDDVRAEKNIETFALGRCARCKYFDKMCDEFCVFAQIFPEAKRQSFLLVNDVYGEEQVENILHDVEPRLRETAAATLVLEAEARKKDPVHGITGIIEELNRQIDTLKKDLTKAQYTLLFGKPNAAL</sequence>
<dbReference type="PANTHER" id="PTHR31301">
    <property type="entry name" value="LOB DOMAIN-CONTAINING PROTEIN 4-RELATED"/>
    <property type="match status" value="1"/>
</dbReference>
<organism evidence="6 7">
    <name type="scientific">Marchantia polymorpha</name>
    <name type="common">Common liverwort</name>
    <name type="synonym">Marchantia aquatica</name>
    <dbReference type="NCBI Taxonomy" id="3197"/>
    <lineage>
        <taxon>Eukaryota</taxon>
        <taxon>Viridiplantae</taxon>
        <taxon>Streptophyta</taxon>
        <taxon>Embryophyta</taxon>
        <taxon>Marchantiophyta</taxon>
        <taxon>Marchantiopsida</taxon>
        <taxon>Marchantiidae</taxon>
        <taxon>Marchantiales</taxon>
        <taxon>Marchantiaceae</taxon>
        <taxon>Marchantia</taxon>
    </lineage>
</organism>
<dbReference type="PROSITE" id="PS50891">
    <property type="entry name" value="LOB"/>
    <property type="match status" value="1"/>
</dbReference>
<keyword evidence="3" id="KW-0217">Developmental protein</keyword>
<dbReference type="Proteomes" id="UP000244005">
    <property type="component" value="Unassembled WGS sequence"/>
</dbReference>
<evidence type="ECO:0000259" key="5">
    <source>
        <dbReference type="PROSITE" id="PS50891"/>
    </source>
</evidence>
<dbReference type="PANTHER" id="PTHR31301:SF83">
    <property type="entry name" value="PROTEIN ASYMMETRIC LEAVES 2"/>
    <property type="match status" value="1"/>
</dbReference>
<dbReference type="Gramene" id="Mp1g14500.1">
    <property type="protein sequence ID" value="Mp1g14500.1.cds"/>
    <property type="gene ID" value="Mp1g14500"/>
</dbReference>
<evidence type="ECO:0000256" key="3">
    <source>
        <dbReference type="ARBA" id="ARBA00022473"/>
    </source>
</evidence>
<comment type="similarity">
    <text evidence="2">Belongs to the LOB domain-containing protein family.</text>
</comment>
<evidence type="ECO:0000256" key="4">
    <source>
        <dbReference type="ARBA" id="ARBA00023242"/>
    </source>
</evidence>
<dbReference type="EMBL" id="KZ772823">
    <property type="protein sequence ID" value="PTQ28876.1"/>
    <property type="molecule type" value="Genomic_DNA"/>
</dbReference>
<keyword evidence="4" id="KW-0539">Nucleus</keyword>
<dbReference type="GO" id="GO:0001216">
    <property type="term" value="F:DNA-binding transcription activator activity"/>
    <property type="evidence" value="ECO:0000318"/>
    <property type="project" value="GO_Central"/>
</dbReference>
<evidence type="ECO:0000256" key="1">
    <source>
        <dbReference type="ARBA" id="ARBA00004123"/>
    </source>
</evidence>
<dbReference type="OMA" id="FLDQTIH"/>
<dbReference type="OrthoDB" id="913402at2759"/>
<protein>
    <recommendedName>
        <fullName evidence="5">LOB domain-containing protein</fullName>
    </recommendedName>
</protein>
<evidence type="ECO:0000256" key="2">
    <source>
        <dbReference type="ARBA" id="ARBA00005474"/>
    </source>
</evidence>
<evidence type="ECO:0000313" key="6">
    <source>
        <dbReference type="EMBL" id="PTQ28876.1"/>
    </source>
</evidence>
<gene>
    <name evidence="6" type="ORF">MARPO_0153s0039</name>
</gene>
<evidence type="ECO:0000313" key="7">
    <source>
        <dbReference type="Proteomes" id="UP000244005"/>
    </source>
</evidence>
<name>A0A2R6W4U4_MARPO</name>
<dbReference type="AlphaFoldDB" id="A0A2R6W4U4"/>
<dbReference type="Pfam" id="PF03195">
    <property type="entry name" value="LOB"/>
    <property type="match status" value="1"/>
</dbReference>
<dbReference type="InterPro" id="IPR004883">
    <property type="entry name" value="LOB"/>
</dbReference>
<keyword evidence="7" id="KW-1185">Reference proteome</keyword>